<keyword evidence="6" id="KW-0378">Hydrolase</keyword>
<dbReference type="AlphaFoldDB" id="A0A1H7LDE7"/>
<protein>
    <recommendedName>
        <fullName evidence="9">Peptidase T</fullName>
        <ecNumber evidence="9">3.4.11.4</ecNumber>
    </recommendedName>
</protein>
<feature type="binding site" evidence="11">
    <location>
        <position position="196"/>
    </location>
    <ligand>
        <name>Zn(2+)</name>
        <dbReference type="ChEBI" id="CHEBI:29105"/>
        <label>1</label>
    </ligand>
</feature>
<keyword evidence="4" id="KW-0645">Protease</keyword>
<evidence type="ECO:0000256" key="10">
    <source>
        <dbReference type="PIRSR" id="PIRSR037215-1"/>
    </source>
</evidence>
<comment type="cofactor">
    <cofactor evidence="11">
        <name>Zn(2+)</name>
        <dbReference type="ChEBI" id="CHEBI:29105"/>
    </cofactor>
    <text evidence="11">Binds 2 Zn(2+) ions per subunit.</text>
</comment>
<dbReference type="GO" id="GO:0006518">
    <property type="term" value="P:peptide metabolic process"/>
    <property type="evidence" value="ECO:0007669"/>
    <property type="project" value="InterPro"/>
</dbReference>
<evidence type="ECO:0000256" key="2">
    <source>
        <dbReference type="ARBA" id="ARBA00009692"/>
    </source>
</evidence>
<dbReference type="GO" id="GO:0045148">
    <property type="term" value="F:tripeptide aminopeptidase activity"/>
    <property type="evidence" value="ECO:0007669"/>
    <property type="project" value="UniProtKB-UniRule"/>
</dbReference>
<dbReference type="RefSeq" id="WP_074791931.1">
    <property type="nucleotide sequence ID" value="NZ_FNZX01000015.1"/>
</dbReference>
<evidence type="ECO:0000313" key="13">
    <source>
        <dbReference type="EMBL" id="SEK96347.1"/>
    </source>
</evidence>
<evidence type="ECO:0000256" key="4">
    <source>
        <dbReference type="ARBA" id="ARBA00022670"/>
    </source>
</evidence>
<keyword evidence="14" id="KW-1185">Reference proteome</keyword>
<evidence type="ECO:0000256" key="11">
    <source>
        <dbReference type="PIRSR" id="PIRSR037215-2"/>
    </source>
</evidence>
<dbReference type="CDD" id="cd03892">
    <property type="entry name" value="M20_peptT"/>
    <property type="match status" value="1"/>
</dbReference>
<feature type="binding site" evidence="11">
    <location>
        <position position="140"/>
    </location>
    <ligand>
        <name>Zn(2+)</name>
        <dbReference type="ChEBI" id="CHEBI:29105"/>
        <label>2</label>
    </ligand>
</feature>
<evidence type="ECO:0000256" key="6">
    <source>
        <dbReference type="ARBA" id="ARBA00022801"/>
    </source>
</evidence>
<dbReference type="Pfam" id="PF07687">
    <property type="entry name" value="M20_dimer"/>
    <property type="match status" value="1"/>
</dbReference>
<evidence type="ECO:0000313" key="14">
    <source>
        <dbReference type="Proteomes" id="UP000182321"/>
    </source>
</evidence>
<dbReference type="InterPro" id="IPR010161">
    <property type="entry name" value="Peptidase_M20B"/>
</dbReference>
<dbReference type="NCBIfam" id="TIGR01882">
    <property type="entry name" value="peptidase-T"/>
    <property type="match status" value="1"/>
</dbReference>
<organism evidence="13 14">
    <name type="scientific">Pseudobutyrivibrio ruminis</name>
    <dbReference type="NCBI Taxonomy" id="46206"/>
    <lineage>
        <taxon>Bacteria</taxon>
        <taxon>Bacillati</taxon>
        <taxon>Bacillota</taxon>
        <taxon>Clostridia</taxon>
        <taxon>Lachnospirales</taxon>
        <taxon>Lachnospiraceae</taxon>
        <taxon>Pseudobutyrivibrio</taxon>
    </lineage>
</organism>
<evidence type="ECO:0000256" key="5">
    <source>
        <dbReference type="ARBA" id="ARBA00022723"/>
    </source>
</evidence>
<feature type="binding site" evidence="11">
    <location>
        <position position="78"/>
    </location>
    <ligand>
        <name>Zn(2+)</name>
        <dbReference type="ChEBI" id="CHEBI:29105"/>
        <label>1</label>
    </ligand>
</feature>
<dbReference type="InterPro" id="IPR002933">
    <property type="entry name" value="Peptidase_M20"/>
</dbReference>
<sequence length="406" mass="44762">MRAYERLLNYVKVYTTSDEESTTVPSTARQFDLAKILVEELKGLGIEDAKVDDKCYVYASIPATKGYEDKKSIGFIAHMDTAPDFCGENVNPIIEENYNGEDIVLGTSGRTIKVSDFPHLKELKGRTLIHTDGTTLLGADDKSGIAEIMTFAEELLASDEPHGKICIAFTPDEEIGAGADHFDVEYFGADFAYTVDGGEENAVEYENFNAAEAKIKFNGVNIHPGDAKDIMVNAALVAMEFNSMLPPTQTPSQTEGYEGFFHLLDMSGDVAEAKLWYIIRDHDADKFEEKKKVMEHAANIINQKYGEGTCELNIRDQYQNMLEMIKPHMFLIDYAFEALKDAGENPKAVAIRGGTDGARLSFMGLPCPNLGTGGYNFHGPMEHITAEGMDTVVKVLHGITSKFATE</sequence>
<dbReference type="EC" id="3.4.11.4" evidence="9"/>
<keyword evidence="7 11" id="KW-0862">Zinc</keyword>
<evidence type="ECO:0000256" key="1">
    <source>
        <dbReference type="ARBA" id="ARBA00000870"/>
    </source>
</evidence>
<evidence type="ECO:0000256" key="3">
    <source>
        <dbReference type="ARBA" id="ARBA00022438"/>
    </source>
</evidence>
<dbReference type="PROSITE" id="PS00758">
    <property type="entry name" value="ARGE_DAPE_CPG2_1"/>
    <property type="match status" value="1"/>
</dbReference>
<dbReference type="GO" id="GO:0006508">
    <property type="term" value="P:proteolysis"/>
    <property type="evidence" value="ECO:0007669"/>
    <property type="project" value="UniProtKB-UniRule"/>
</dbReference>
<feature type="binding site" evidence="11">
    <location>
        <position position="174"/>
    </location>
    <ligand>
        <name>Zn(2+)</name>
        <dbReference type="ChEBI" id="CHEBI:29105"/>
        <label>2</label>
    </ligand>
</feature>
<comment type="catalytic activity">
    <reaction evidence="1">
        <text>Release of the N-terminal residue from a tripeptide.</text>
        <dbReference type="EC" id="3.4.11.4"/>
    </reaction>
</comment>
<dbReference type="Pfam" id="PF01546">
    <property type="entry name" value="Peptidase_M20"/>
    <property type="match status" value="1"/>
</dbReference>
<dbReference type="Gene3D" id="3.30.70.360">
    <property type="match status" value="1"/>
</dbReference>
<reference evidence="14" key="1">
    <citation type="submission" date="2016-10" db="EMBL/GenBank/DDBJ databases">
        <authorList>
            <person name="Varghese N."/>
            <person name="Submissions S."/>
        </authorList>
    </citation>
    <scope>NUCLEOTIDE SEQUENCE [LARGE SCALE GENOMIC DNA]</scope>
    <source>
        <strain evidence="14">ACV-9</strain>
    </source>
</reference>
<evidence type="ECO:0000259" key="12">
    <source>
        <dbReference type="Pfam" id="PF07687"/>
    </source>
</evidence>
<dbReference type="GO" id="GO:0008237">
    <property type="term" value="F:metallopeptidase activity"/>
    <property type="evidence" value="ECO:0007669"/>
    <property type="project" value="UniProtKB-KW"/>
</dbReference>
<evidence type="ECO:0000256" key="7">
    <source>
        <dbReference type="ARBA" id="ARBA00022833"/>
    </source>
</evidence>
<dbReference type="GO" id="GO:0008270">
    <property type="term" value="F:zinc ion binding"/>
    <property type="evidence" value="ECO:0007669"/>
    <property type="project" value="InterPro"/>
</dbReference>
<dbReference type="PANTHER" id="PTHR42994">
    <property type="entry name" value="PEPTIDASE T"/>
    <property type="match status" value="1"/>
</dbReference>
<evidence type="ECO:0000256" key="9">
    <source>
        <dbReference type="NCBIfam" id="TIGR01882"/>
    </source>
</evidence>
<dbReference type="NCBIfam" id="NF003976">
    <property type="entry name" value="PRK05469.1"/>
    <property type="match status" value="1"/>
</dbReference>
<name>A0A1H7LDE7_9FIRM</name>
<feature type="active site" evidence="10">
    <location>
        <position position="80"/>
    </location>
</feature>
<keyword evidence="5 11" id="KW-0479">Metal-binding</keyword>
<feature type="binding site" evidence="11">
    <location>
        <position position="140"/>
    </location>
    <ligand>
        <name>Zn(2+)</name>
        <dbReference type="ChEBI" id="CHEBI:29105"/>
        <label>1</label>
    </ligand>
</feature>
<dbReference type="PIRSF" id="PIRSF037215">
    <property type="entry name" value="Peptidase_M20B"/>
    <property type="match status" value="1"/>
</dbReference>
<dbReference type="Gene3D" id="3.40.630.10">
    <property type="entry name" value="Zn peptidases"/>
    <property type="match status" value="1"/>
</dbReference>
<dbReference type="InterPro" id="IPR011650">
    <property type="entry name" value="Peptidase_M20_dimer"/>
</dbReference>
<feature type="domain" description="Peptidase M20 dimerisation" evidence="12">
    <location>
        <begin position="205"/>
        <end position="308"/>
    </location>
</feature>
<gene>
    <name evidence="13" type="ORF">SAMN02910377_02312</name>
</gene>
<dbReference type="InterPro" id="IPR036264">
    <property type="entry name" value="Bact_exopeptidase_dim_dom"/>
</dbReference>
<dbReference type="Proteomes" id="UP000182321">
    <property type="component" value="Unassembled WGS sequence"/>
</dbReference>
<dbReference type="PANTHER" id="PTHR42994:SF1">
    <property type="entry name" value="PEPTIDASE T"/>
    <property type="match status" value="1"/>
</dbReference>
<dbReference type="InterPro" id="IPR001261">
    <property type="entry name" value="ArgE/DapE_CS"/>
</dbReference>
<dbReference type="SUPFAM" id="SSF53187">
    <property type="entry name" value="Zn-dependent exopeptidases"/>
    <property type="match status" value="1"/>
</dbReference>
<dbReference type="SUPFAM" id="SSF55031">
    <property type="entry name" value="Bacterial exopeptidase dimerisation domain"/>
    <property type="match status" value="1"/>
</dbReference>
<feature type="binding site" evidence="11">
    <location>
        <position position="378"/>
    </location>
    <ligand>
        <name>Zn(2+)</name>
        <dbReference type="ChEBI" id="CHEBI:29105"/>
        <label>2</label>
    </ligand>
</feature>
<dbReference type="EMBL" id="FNZX01000015">
    <property type="protein sequence ID" value="SEK96347.1"/>
    <property type="molecule type" value="Genomic_DNA"/>
</dbReference>
<keyword evidence="8" id="KW-0482">Metalloprotease</keyword>
<proteinExistence type="inferred from homology"/>
<evidence type="ECO:0000256" key="8">
    <source>
        <dbReference type="ARBA" id="ARBA00023049"/>
    </source>
</evidence>
<feature type="active site" description="Proton acceptor" evidence="10">
    <location>
        <position position="173"/>
    </location>
</feature>
<dbReference type="PROSITE" id="PS00759">
    <property type="entry name" value="ARGE_DAPE_CPG2_2"/>
    <property type="match status" value="1"/>
</dbReference>
<comment type="similarity">
    <text evidence="2">Belongs to the peptidase M20B family.</text>
</comment>
<dbReference type="NCBIfam" id="NF009920">
    <property type="entry name" value="PRK13381.1"/>
    <property type="match status" value="1"/>
</dbReference>
<accession>A0A1H7LDE7</accession>
<keyword evidence="3 13" id="KW-0031">Aminopeptidase</keyword>